<feature type="DNA-binding region" description="OmpR/PhoB-type" evidence="5">
    <location>
        <begin position="1"/>
        <end position="92"/>
    </location>
</feature>
<dbReference type="Pfam" id="PF13191">
    <property type="entry name" value="AAA_16"/>
    <property type="match status" value="1"/>
</dbReference>
<dbReference type="InterPro" id="IPR016032">
    <property type="entry name" value="Sig_transdc_resp-reg_C-effctor"/>
</dbReference>
<dbReference type="PANTHER" id="PTHR35807">
    <property type="entry name" value="TRANSCRIPTIONAL REGULATOR REDD-RELATED"/>
    <property type="match status" value="1"/>
</dbReference>
<evidence type="ECO:0000256" key="6">
    <source>
        <dbReference type="SAM" id="MobiDB-lite"/>
    </source>
</evidence>
<keyword evidence="3 5" id="KW-0238">DNA-binding</keyword>
<dbReference type="Gene3D" id="1.10.10.10">
    <property type="entry name" value="Winged helix-like DNA-binding domain superfamily/Winged helix DNA-binding domain"/>
    <property type="match status" value="2"/>
</dbReference>
<dbReference type="SUPFAM" id="SSF48452">
    <property type="entry name" value="TPR-like"/>
    <property type="match status" value="1"/>
</dbReference>
<accession>A0A3N1GKN0</accession>
<evidence type="ECO:0000256" key="5">
    <source>
        <dbReference type="PROSITE-ProRule" id="PRU01091"/>
    </source>
</evidence>
<comment type="caution">
    <text evidence="8">The sequence shown here is derived from an EMBL/GenBank/DDBJ whole genome shotgun (WGS) entry which is preliminary data.</text>
</comment>
<gene>
    <name evidence="8" type="ORF">EDD30_3697</name>
</gene>
<evidence type="ECO:0000313" key="8">
    <source>
        <dbReference type="EMBL" id="ROP30833.1"/>
    </source>
</evidence>
<dbReference type="GO" id="GO:0006355">
    <property type="term" value="P:regulation of DNA-templated transcription"/>
    <property type="evidence" value="ECO:0007669"/>
    <property type="project" value="InterPro"/>
</dbReference>
<dbReference type="EMBL" id="RJKL01000001">
    <property type="protein sequence ID" value="ROP30833.1"/>
    <property type="molecule type" value="Genomic_DNA"/>
</dbReference>
<evidence type="ECO:0000256" key="1">
    <source>
        <dbReference type="ARBA" id="ARBA00005820"/>
    </source>
</evidence>
<evidence type="ECO:0000256" key="4">
    <source>
        <dbReference type="ARBA" id="ARBA00023163"/>
    </source>
</evidence>
<dbReference type="InterPro" id="IPR041664">
    <property type="entry name" value="AAA_16"/>
</dbReference>
<dbReference type="InterPro" id="IPR001867">
    <property type="entry name" value="OmpR/PhoB-type_DNA-bd"/>
</dbReference>
<dbReference type="Pfam" id="PF03704">
    <property type="entry name" value="BTAD"/>
    <property type="match status" value="1"/>
</dbReference>
<evidence type="ECO:0000256" key="2">
    <source>
        <dbReference type="ARBA" id="ARBA00023015"/>
    </source>
</evidence>
<dbReference type="GO" id="GO:0000160">
    <property type="term" value="P:phosphorelay signal transduction system"/>
    <property type="evidence" value="ECO:0007669"/>
    <property type="project" value="InterPro"/>
</dbReference>
<comment type="similarity">
    <text evidence="1">Belongs to the AfsR/DnrI/RedD regulatory family.</text>
</comment>
<dbReference type="SMART" id="SM01043">
    <property type="entry name" value="BTAD"/>
    <property type="match status" value="1"/>
</dbReference>
<dbReference type="GO" id="GO:0003677">
    <property type="term" value="F:DNA binding"/>
    <property type="evidence" value="ECO:0007669"/>
    <property type="project" value="UniProtKB-UniRule"/>
</dbReference>
<dbReference type="InterPro" id="IPR005158">
    <property type="entry name" value="BTAD"/>
</dbReference>
<sequence>MRFGLLGTLLVEEAGSPRPVSAPRQRVLLATLLLRANTVVPADELAELIWENQPPRRARGALHNHVMRLRKCLGERAGARLRTRPPGYLFEVTDDELDLRQFTTRCDDGRAAARALDWPAAAALMRDALSLWRGTALVDVPSEVLRRDEGGRLAELRIQAVEGRVEADLRLGRHDEVIPELHGLIAEHPLREKLRGQLMQALHRSGRNAEALALYPRFREELVEALGVEPGPELQHLHQRILRSEPAPAAPAPAATHPVVRDHPVELSTLEELAAAARAGSPGLICVEGPDGIGKSALLHEWAARERGRGTTVLRATCAESEQGWAFAAVRQLLHPVSTLPEAEREPLFAGQAALALRVLAFQAPAEATPPVPSALLLHALYWLLVNLTERGPVILVVDDLHRIDPPSLRWLSYLGRRLAGMPVLLVLARRSGEDDPQLAELLSQGGCRTLTVGPLDRTGVARMVRAAMGAEADDRFCESCREASGGNPLFLAELLRTIGESGLRPTADNAGQVHEYGAQALTRGIVDRLAREPDRPRRVAVTLAVLGDDASRTTLATVAELSDFDLAEQLRRLEALGVLGTADPPRFRHRLVRPAVLSTMSPAELTAAHVRAARVRYDEGAPSEVVAGHLMHADHVDGRWPAEVLQDAAQLARGRGAPDVAVRFLRRALREPLDKPQRMRVLLALGTDLLFHNPAGAARHLRDSLTLMTDTEQRGRTAGLLANALLVAGRGPEAVAVLEEAVRELGDAADAPAARRELALLLQAQLIQVAYENVSTIPVVRARLHDLAAAPPRGDTPGERALLAALSLDGLAGHLSAERTGELLGRALHGGLQLHGPAGVLFALAAIGLLTADRLAEASGWFREIGEQAASSGSPYLSIISRFGSASIASLRGDVMSSLDVAQTVLELTPLDLGYSVLPFVALAVNAQIELGDVAAAEKTLRRHGTVHAPDAAWDRGRFLLMRGRLRVAAGDLAGGLAALLECGSAQAAAGIVNPAVAPWRSQAALAYAALDQPGPARELAAEELVFARRWGTPRAIGVSLRSLGVVTGGDEGLALLAEAVTELQRSPSRLEEARARYELGRCQLGAGQRATALDNLRSAAGLARQCGARALLSGVRQTLALAGTALGPRWRDRPADRLDPVGRHLAGLAAGGLSDAEIAQLLFTTRGTVRDRLSEASRSLGVDRSGLREALVGSATSSPPARQKSSSKLTVPETPT</sequence>
<organism evidence="8 9">
    <name type="scientific">Couchioplanes caeruleus</name>
    <dbReference type="NCBI Taxonomy" id="56438"/>
    <lineage>
        <taxon>Bacteria</taxon>
        <taxon>Bacillati</taxon>
        <taxon>Actinomycetota</taxon>
        <taxon>Actinomycetes</taxon>
        <taxon>Micromonosporales</taxon>
        <taxon>Micromonosporaceae</taxon>
        <taxon>Couchioplanes</taxon>
    </lineage>
</organism>
<dbReference type="InterPro" id="IPR036388">
    <property type="entry name" value="WH-like_DNA-bd_sf"/>
</dbReference>
<dbReference type="InterPro" id="IPR051677">
    <property type="entry name" value="AfsR-DnrI-RedD_regulator"/>
</dbReference>
<dbReference type="Proteomes" id="UP000271683">
    <property type="component" value="Unassembled WGS sequence"/>
</dbReference>
<feature type="region of interest" description="Disordered" evidence="6">
    <location>
        <begin position="1192"/>
        <end position="1218"/>
    </location>
</feature>
<dbReference type="SUPFAM" id="SSF52540">
    <property type="entry name" value="P-loop containing nucleoside triphosphate hydrolases"/>
    <property type="match status" value="1"/>
</dbReference>
<evidence type="ECO:0000313" key="9">
    <source>
        <dbReference type="Proteomes" id="UP000271683"/>
    </source>
</evidence>
<name>A0A3N1GKN0_9ACTN</name>
<dbReference type="Pfam" id="PF00486">
    <property type="entry name" value="Trans_reg_C"/>
    <property type="match status" value="1"/>
</dbReference>
<keyword evidence="2" id="KW-0805">Transcription regulation</keyword>
<keyword evidence="4" id="KW-0804">Transcription</keyword>
<feature type="compositionally biased region" description="Polar residues" evidence="6">
    <location>
        <begin position="1196"/>
        <end position="1211"/>
    </location>
</feature>
<dbReference type="CDD" id="cd15831">
    <property type="entry name" value="BTAD"/>
    <property type="match status" value="1"/>
</dbReference>
<protein>
    <submittedName>
        <fullName evidence="8">DNA-binding SARP family transcriptional activator</fullName>
    </submittedName>
</protein>
<reference evidence="8 9" key="1">
    <citation type="submission" date="2018-11" db="EMBL/GenBank/DDBJ databases">
        <title>Sequencing the genomes of 1000 actinobacteria strains.</title>
        <authorList>
            <person name="Klenk H.-P."/>
        </authorList>
    </citation>
    <scope>NUCLEOTIDE SEQUENCE [LARGE SCALE GENOMIC DNA]</scope>
    <source>
        <strain evidence="8 9">DSM 43634</strain>
    </source>
</reference>
<dbReference type="SMART" id="SM00862">
    <property type="entry name" value="Trans_reg_C"/>
    <property type="match status" value="1"/>
</dbReference>
<proteinExistence type="inferred from homology"/>
<dbReference type="PROSITE" id="PS51755">
    <property type="entry name" value="OMPR_PHOB"/>
    <property type="match status" value="1"/>
</dbReference>
<dbReference type="RefSeq" id="WP_123678348.1">
    <property type="nucleotide sequence ID" value="NZ_RJKL01000001.1"/>
</dbReference>
<dbReference type="OrthoDB" id="3208838at2"/>
<dbReference type="AlphaFoldDB" id="A0A3N1GKN0"/>
<dbReference type="Gene3D" id="1.25.40.10">
    <property type="entry name" value="Tetratricopeptide repeat domain"/>
    <property type="match status" value="2"/>
</dbReference>
<dbReference type="InterPro" id="IPR011990">
    <property type="entry name" value="TPR-like_helical_dom_sf"/>
</dbReference>
<feature type="domain" description="OmpR/PhoB-type" evidence="7">
    <location>
        <begin position="1"/>
        <end position="92"/>
    </location>
</feature>
<evidence type="ECO:0000256" key="3">
    <source>
        <dbReference type="ARBA" id="ARBA00023125"/>
    </source>
</evidence>
<evidence type="ECO:0000259" key="7">
    <source>
        <dbReference type="PROSITE" id="PS51755"/>
    </source>
</evidence>
<dbReference type="PANTHER" id="PTHR35807:SF1">
    <property type="entry name" value="TRANSCRIPTIONAL REGULATOR REDD"/>
    <property type="match status" value="1"/>
</dbReference>
<dbReference type="InterPro" id="IPR027417">
    <property type="entry name" value="P-loop_NTPase"/>
</dbReference>
<dbReference type="SUPFAM" id="SSF46894">
    <property type="entry name" value="C-terminal effector domain of the bipartite response regulators"/>
    <property type="match status" value="1"/>
</dbReference>